<sequence>MPDTDPAKPAPPTGNQPDWTASVLAELGLGPPTNPPTNAPHGNTGAPVTASENARLAALSAEELAATNLTMGDTKALFGQSYMLRLKDTPIRGEGDPALKALMREVEKGLSGPRRTAVMQDLAGIVGIPPTAEQLDLDYGRFLVVRRQQAAIGTAKNDTVPGLNEEMHPRFMASRPQLMFGKVVGDAFGIHEVFAALLSPTGGLVGPGNWLIPGVVKAGHLAPDNPVGLHGTVHDAAGYLLSFHDAGPGYNYRDSRIEILGTDSPLSGQVSGIAFWAKEAGDDYVRHRVDAALVEMEKALKSARDAVTAEIERRLAEAQQAAARAAGTAKGLAEKAGQVMVGVGDAILDARDKVRRTAVQTFETATRALGGKPNRKAKDKLDAAWDFIWS</sequence>
<comment type="caution">
    <text evidence="2">The sequence shown here is derived from an EMBL/GenBank/DDBJ whole genome shotgun (WGS) entry which is preliminary data.</text>
</comment>
<gene>
    <name evidence="2" type="ORF">LNKW23_19030</name>
</gene>
<name>A0ABQ6LQB0_9RHOB</name>
<reference evidence="2 3" key="1">
    <citation type="submission" date="2023-04" db="EMBL/GenBank/DDBJ databases">
        <title>Marinoamorphus aggregata gen. nov., sp. Nov., isolate from tissue of brittle star Ophioplocus japonicus.</title>
        <authorList>
            <person name="Kawano K."/>
            <person name="Sawayama S."/>
            <person name="Nakagawa S."/>
        </authorList>
    </citation>
    <scope>NUCLEOTIDE SEQUENCE [LARGE SCALE GENOMIC DNA]</scope>
    <source>
        <strain evidence="2 3">NKW23</strain>
    </source>
</reference>
<dbReference type="EMBL" id="BSYI01000012">
    <property type="protein sequence ID" value="GMG82690.1"/>
    <property type="molecule type" value="Genomic_DNA"/>
</dbReference>
<keyword evidence="3" id="KW-1185">Reference proteome</keyword>
<evidence type="ECO:0000313" key="3">
    <source>
        <dbReference type="Proteomes" id="UP001239909"/>
    </source>
</evidence>
<feature type="region of interest" description="Disordered" evidence="1">
    <location>
        <begin position="26"/>
        <end position="48"/>
    </location>
</feature>
<accession>A0ABQ6LQB0</accession>
<organism evidence="2 3">
    <name type="scientific">Paralimibaculum aggregatum</name>
    <dbReference type="NCBI Taxonomy" id="3036245"/>
    <lineage>
        <taxon>Bacteria</taxon>
        <taxon>Pseudomonadati</taxon>
        <taxon>Pseudomonadota</taxon>
        <taxon>Alphaproteobacteria</taxon>
        <taxon>Rhodobacterales</taxon>
        <taxon>Paracoccaceae</taxon>
        <taxon>Paralimibaculum</taxon>
    </lineage>
</organism>
<evidence type="ECO:0000256" key="1">
    <source>
        <dbReference type="SAM" id="MobiDB-lite"/>
    </source>
</evidence>
<evidence type="ECO:0000313" key="2">
    <source>
        <dbReference type="EMBL" id="GMG82690.1"/>
    </source>
</evidence>
<proteinExistence type="predicted"/>
<protein>
    <submittedName>
        <fullName evidence="2">Uncharacterized protein</fullName>
    </submittedName>
</protein>
<dbReference type="Proteomes" id="UP001239909">
    <property type="component" value="Unassembled WGS sequence"/>
</dbReference>